<protein>
    <submittedName>
        <fullName evidence="1">Uncharacterized protein</fullName>
    </submittedName>
</protein>
<dbReference type="AlphaFoldDB" id="A0A1V4H8G9"/>
<dbReference type="RefSeq" id="WP_079421069.1">
    <property type="nucleotide sequence ID" value="NZ_MBTG01000070.1"/>
</dbReference>
<gene>
    <name evidence="1" type="ORF">BC351_40540</name>
</gene>
<evidence type="ECO:0000313" key="2">
    <source>
        <dbReference type="Proteomes" id="UP000190626"/>
    </source>
</evidence>
<comment type="caution">
    <text evidence="1">The sequence shown here is derived from an EMBL/GenBank/DDBJ whole genome shotgun (WGS) entry which is preliminary data.</text>
</comment>
<accession>A0A1V4H8G9</accession>
<dbReference type="EMBL" id="MBTG01000070">
    <property type="protein sequence ID" value="OPH47009.1"/>
    <property type="molecule type" value="Genomic_DNA"/>
</dbReference>
<name>A0A1V4H8G9_9BACL</name>
<sequence length="108" mass="13222">MDKYKHKVDWCDACNQGWIEVKRNSVSNNIHFRCSECLNEYEKYEDINTEKVLKIEVDWNALDLSEEEILQHNLWKYIIKEWENYQLVRNDGVIIKVWSKDKRKFIKP</sequence>
<dbReference type="OrthoDB" id="88936at2"/>
<dbReference type="Proteomes" id="UP000190626">
    <property type="component" value="Unassembled WGS sequence"/>
</dbReference>
<proteinExistence type="predicted"/>
<dbReference type="STRING" id="1469647.BC351_40540"/>
<organism evidence="1 2">
    <name type="scientific">Paenibacillus ferrarius</name>
    <dbReference type="NCBI Taxonomy" id="1469647"/>
    <lineage>
        <taxon>Bacteria</taxon>
        <taxon>Bacillati</taxon>
        <taxon>Bacillota</taxon>
        <taxon>Bacilli</taxon>
        <taxon>Bacillales</taxon>
        <taxon>Paenibacillaceae</taxon>
        <taxon>Paenibacillus</taxon>
    </lineage>
</organism>
<reference evidence="2" key="1">
    <citation type="submission" date="2016-07" db="EMBL/GenBank/DDBJ databases">
        <authorList>
            <person name="Florea S."/>
            <person name="Webb J.S."/>
            <person name="Jaromczyk J."/>
            <person name="Schardl C.L."/>
        </authorList>
    </citation>
    <scope>NUCLEOTIDE SEQUENCE [LARGE SCALE GENOMIC DNA]</scope>
    <source>
        <strain evidence="2">CY1</strain>
    </source>
</reference>
<keyword evidence="2" id="KW-1185">Reference proteome</keyword>
<evidence type="ECO:0000313" key="1">
    <source>
        <dbReference type="EMBL" id="OPH47009.1"/>
    </source>
</evidence>